<dbReference type="Proteomes" id="UP000095287">
    <property type="component" value="Unplaced"/>
</dbReference>
<evidence type="ECO:0000313" key="3">
    <source>
        <dbReference type="WBParaSite" id="L893_g28600.t1"/>
    </source>
</evidence>
<name>A0A1I7ZPW6_9BILA</name>
<dbReference type="AlphaFoldDB" id="A0A1I7ZPW6"/>
<evidence type="ECO:0000256" key="1">
    <source>
        <dbReference type="SAM" id="MobiDB-lite"/>
    </source>
</evidence>
<feature type="compositionally biased region" description="Polar residues" evidence="1">
    <location>
        <begin position="1"/>
        <end position="10"/>
    </location>
</feature>
<evidence type="ECO:0000313" key="2">
    <source>
        <dbReference type="Proteomes" id="UP000095287"/>
    </source>
</evidence>
<reference evidence="3" key="1">
    <citation type="submission" date="2016-11" db="UniProtKB">
        <authorList>
            <consortium name="WormBaseParasite"/>
        </authorList>
    </citation>
    <scope>IDENTIFICATION</scope>
</reference>
<sequence>MENFMGQNRRATGKETSFPKRSSGNVTIRHWILSDALKEKKTSAFLTDDIPLFSSSVLFREKDVKIIYTPAAYYFAHGTEAKKSEKNMTSCPPFQFTEVGIWKCLDNETRNIMEMGSYQCTVTQYTITLISIHLYSVHLA</sequence>
<keyword evidence="2" id="KW-1185">Reference proteome</keyword>
<accession>A0A1I7ZPW6</accession>
<feature type="region of interest" description="Disordered" evidence="1">
    <location>
        <begin position="1"/>
        <end position="22"/>
    </location>
</feature>
<protein>
    <submittedName>
        <fullName evidence="3">Ig-like domain-containing protein</fullName>
    </submittedName>
</protein>
<proteinExistence type="predicted"/>
<organism evidence="2 3">
    <name type="scientific">Steinernema glaseri</name>
    <dbReference type="NCBI Taxonomy" id="37863"/>
    <lineage>
        <taxon>Eukaryota</taxon>
        <taxon>Metazoa</taxon>
        <taxon>Ecdysozoa</taxon>
        <taxon>Nematoda</taxon>
        <taxon>Chromadorea</taxon>
        <taxon>Rhabditida</taxon>
        <taxon>Tylenchina</taxon>
        <taxon>Panagrolaimomorpha</taxon>
        <taxon>Strongyloidoidea</taxon>
        <taxon>Steinernematidae</taxon>
        <taxon>Steinernema</taxon>
    </lineage>
</organism>
<dbReference type="WBParaSite" id="L893_g28600.t1">
    <property type="protein sequence ID" value="L893_g28600.t1"/>
    <property type="gene ID" value="L893_g28600"/>
</dbReference>